<accession>A0A0A2L773</accession>
<gene>
    <name evidence="1" type="ORF">PITC_032550</name>
</gene>
<keyword evidence="2" id="KW-1185">Reference proteome</keyword>
<name>A0A0A2L773_PENIT</name>
<proteinExistence type="predicted"/>
<dbReference type="AlphaFoldDB" id="A0A0A2L773"/>
<dbReference type="EMBL" id="JQGA01000428">
    <property type="protein sequence ID" value="KGO75809.1"/>
    <property type="molecule type" value="Genomic_DNA"/>
</dbReference>
<sequence>MSSKTAILTDKSPQAPPRDLFPGYRLQWCCLLLRCYRHGRCH</sequence>
<dbReference type="Proteomes" id="UP000030104">
    <property type="component" value="Unassembled WGS sequence"/>
</dbReference>
<evidence type="ECO:0000313" key="1">
    <source>
        <dbReference type="EMBL" id="KGO75809.1"/>
    </source>
</evidence>
<dbReference type="HOGENOM" id="CLU_3260741_0_0_1"/>
<comment type="caution">
    <text evidence="1">The sequence shown here is derived from an EMBL/GenBank/DDBJ whole genome shotgun (WGS) entry which is preliminary data.</text>
</comment>
<reference evidence="1 2" key="1">
    <citation type="journal article" date="2015" name="Mol. Plant Microbe Interact.">
        <title>Genome, transcriptome, and functional analyses of Penicillium expansum provide new insights into secondary metabolism and pathogenicity.</title>
        <authorList>
            <person name="Ballester A.R."/>
            <person name="Marcet-Houben M."/>
            <person name="Levin E."/>
            <person name="Sela N."/>
            <person name="Selma-Lazaro C."/>
            <person name="Carmona L."/>
            <person name="Wisniewski M."/>
            <person name="Droby S."/>
            <person name="Gonzalez-Candelas L."/>
            <person name="Gabaldon T."/>
        </authorList>
    </citation>
    <scope>NUCLEOTIDE SEQUENCE [LARGE SCALE GENOMIC DNA]</scope>
    <source>
        <strain evidence="1 2">PHI-1</strain>
    </source>
</reference>
<evidence type="ECO:0000313" key="2">
    <source>
        <dbReference type="Proteomes" id="UP000030104"/>
    </source>
</evidence>
<protein>
    <submittedName>
        <fullName evidence="1">Uncharacterized protein</fullName>
    </submittedName>
</protein>
<organism evidence="1 2">
    <name type="scientific">Penicillium italicum</name>
    <name type="common">Blue mold</name>
    <dbReference type="NCBI Taxonomy" id="40296"/>
    <lineage>
        <taxon>Eukaryota</taxon>
        <taxon>Fungi</taxon>
        <taxon>Dikarya</taxon>
        <taxon>Ascomycota</taxon>
        <taxon>Pezizomycotina</taxon>
        <taxon>Eurotiomycetes</taxon>
        <taxon>Eurotiomycetidae</taxon>
        <taxon>Eurotiales</taxon>
        <taxon>Aspergillaceae</taxon>
        <taxon>Penicillium</taxon>
    </lineage>
</organism>